<evidence type="ECO:0000256" key="6">
    <source>
        <dbReference type="ARBA" id="ARBA00022692"/>
    </source>
</evidence>
<keyword evidence="5" id="KW-0808">Transferase</keyword>
<dbReference type="Pfam" id="PF03901">
    <property type="entry name" value="Glyco_transf_22"/>
    <property type="match status" value="1"/>
</dbReference>
<dbReference type="EC" id="2.4.1.-" evidence="12"/>
<evidence type="ECO:0000256" key="12">
    <source>
        <dbReference type="RuleBase" id="RU363075"/>
    </source>
</evidence>
<evidence type="ECO:0000256" key="7">
    <source>
        <dbReference type="ARBA" id="ARBA00022824"/>
    </source>
</evidence>
<gene>
    <name evidence="15" type="ORF">HERILL_LOCUS7839</name>
</gene>
<dbReference type="InterPro" id="IPR005599">
    <property type="entry name" value="GPI_mannosylTrfase"/>
</dbReference>
<feature type="chain" id="PRO_5030665395" description="Mannosyltransferase" evidence="14">
    <location>
        <begin position="22"/>
        <end position="790"/>
    </location>
</feature>
<reference evidence="15 16" key="1">
    <citation type="submission" date="2020-11" db="EMBL/GenBank/DDBJ databases">
        <authorList>
            <person name="Wallbank WR R."/>
            <person name="Pardo Diaz C."/>
            <person name="Kozak K."/>
            <person name="Martin S."/>
            <person name="Jiggins C."/>
            <person name="Moest M."/>
            <person name="Warren A I."/>
            <person name="Generalovic N T."/>
            <person name="Byers J.R.P. K."/>
            <person name="Montejo-Kovacevich G."/>
            <person name="Yen C E."/>
        </authorList>
    </citation>
    <scope>NUCLEOTIDE SEQUENCE [LARGE SCALE GENOMIC DNA]</scope>
</reference>
<accession>A0A7R8UQ87</accession>
<keyword evidence="4 12" id="KW-0328">Glycosyltransferase</keyword>
<feature type="signal peptide" evidence="14">
    <location>
        <begin position="1"/>
        <end position="21"/>
    </location>
</feature>
<dbReference type="PANTHER" id="PTHR22760:SF1">
    <property type="entry name" value="DOL-P-MAN:MAN(7)GLCNAC(2)-PP-DOL ALPHA-1,6-MANNOSYLTRANSFERASE"/>
    <property type="match status" value="1"/>
</dbReference>
<comment type="similarity">
    <text evidence="3 12">Belongs to the glycosyltransferase 22 family.</text>
</comment>
<feature type="compositionally biased region" description="Pro residues" evidence="13">
    <location>
        <begin position="608"/>
        <end position="625"/>
    </location>
</feature>
<feature type="region of interest" description="Disordered" evidence="13">
    <location>
        <begin position="481"/>
        <end position="564"/>
    </location>
</feature>
<dbReference type="EMBL" id="LR899011">
    <property type="protein sequence ID" value="CAD7084969.1"/>
    <property type="molecule type" value="Genomic_DNA"/>
</dbReference>
<evidence type="ECO:0000256" key="3">
    <source>
        <dbReference type="ARBA" id="ARBA00007063"/>
    </source>
</evidence>
<dbReference type="GO" id="GO:0005789">
    <property type="term" value="C:endoplasmic reticulum membrane"/>
    <property type="evidence" value="ECO:0007669"/>
    <property type="project" value="UniProtKB-SubCell"/>
</dbReference>
<sequence length="790" mass="90639">MGLLVFFVAVAHLFYTPFTKVEESFNLQATHDLLYHRSNFSQYDHHEFPGVVPRSFLGPLVITTLSAPFIVSFEQFEIHKFWAQYVVRLALAAILSFSWEHLKDVIEKRFGIMVSLWYTVVTVSQFHFMFYMSRPLPNVFALPLVLWAVSFWMRQRVKPFIWFAGAAIIIFRIEVAILLGLLLMYDLFMKRYSLETVLKIAIPAGIVLLSLTVLLDSFLWQRPLWPEGEVLWYNTVLNKSSDWGTSPFLWYFYSAIPRAMGFSLIFIPIGLYLEPRSRALGVAALTFVLLYSFLPHKELRFIVYVFPLLNLSVACACHRMWINRTKSLFHGLLVIIAGGHIVLNIFLSLFLLMVSSTNYPGGVAISRLHRLAAAETNVSVHICNLAAQTGVSRFTEIRPDWKYSKKENLNYADEETKQFTHLLVEAKSKTNTDWPILTQNFEALEFIECFSNIGLQYDTGFPVKIKTKPCIGIMKRKPGVLKSKVAPKPPKKGQPPEVKKEKAPSNTESKSPEGGAKKRRTAEKVILQKPEDPIITKEEEKSDIIEEDNSENLSSNEAFVETEEDFDYDDRYKYVQLQFDVDKDDDIDDGFEEKLKLHFGKSIEETPPYNPEPPPPSRPPTPTTPVPLESQEENEDDEIEEFDENETQSEEKLRSPSKLQREIKFTELRNLALGKLSKKSMGKTKSKLRHLIEQHYLSKGSVIEGSSPKSVEVESDKVSTKATVKQIIKQEKIKEMVERISKMDLTTVCNLDNMTTKECLKKVIDDIDEGENYFTFATIEEEFPLLEVII</sequence>
<proteinExistence type="inferred from homology"/>
<dbReference type="GO" id="GO:0052917">
    <property type="term" value="F:dol-P-Man:Man(7)GlcNAc(2)-PP-Dol alpha-1,6-mannosyltransferase activity"/>
    <property type="evidence" value="ECO:0007669"/>
    <property type="project" value="UniProtKB-EC"/>
</dbReference>
<protein>
    <recommendedName>
        <fullName evidence="12">Mannosyltransferase</fullName>
        <ecNumber evidence="12">2.4.1.-</ecNumber>
    </recommendedName>
</protein>
<feature type="transmembrane region" description="Helical" evidence="12">
    <location>
        <begin position="328"/>
        <end position="354"/>
    </location>
</feature>
<evidence type="ECO:0000256" key="2">
    <source>
        <dbReference type="ARBA" id="ARBA00004922"/>
    </source>
</evidence>
<feature type="transmembrane region" description="Helical" evidence="12">
    <location>
        <begin position="111"/>
        <end position="131"/>
    </location>
</feature>
<feature type="region of interest" description="Disordered" evidence="13">
    <location>
        <begin position="592"/>
        <end position="658"/>
    </location>
</feature>
<dbReference type="FunCoup" id="A0A7R8UQ87">
    <property type="interactions" value="913"/>
</dbReference>
<evidence type="ECO:0000313" key="16">
    <source>
        <dbReference type="Proteomes" id="UP000594454"/>
    </source>
</evidence>
<evidence type="ECO:0000256" key="11">
    <source>
        <dbReference type="ARBA" id="ARBA00048899"/>
    </source>
</evidence>
<comment type="pathway">
    <text evidence="2">Protein modification; protein glycosylation.</text>
</comment>
<evidence type="ECO:0000256" key="10">
    <source>
        <dbReference type="ARBA" id="ARBA00044721"/>
    </source>
</evidence>
<evidence type="ECO:0000256" key="9">
    <source>
        <dbReference type="ARBA" id="ARBA00023136"/>
    </source>
</evidence>
<keyword evidence="7 12" id="KW-0256">Endoplasmic reticulum</keyword>
<comment type="function">
    <text evidence="10">Mannosyltransferase that operates in the biosynthetic pathway of dolichol-linked oligosaccharides, the glycan precursors employed in protein asparagine (N)-glycosylation. The assembly of dolichol-linked oligosaccharides begins on the cytosolic side of the endoplasmic reticulum membrane and finishes in its lumen. The sequential addition of sugars to dolichol pyrophosphate produces dolichol-linked oligosaccharides containing fourteen sugars, including two GlcNAcs, nine mannoses and three glucoses. Once assembled, the oligosaccharide is transferred from the lipid to nascent proteins by oligosaccharyltransferases. In the lumen of the endoplasmic reticulum, adds the eighth mannose residue in an alpha-1,6 linkage onto Man(7)GlcNAc(2)-PP-dolichol to produce Man(8)GlcNAc(2)-PP-dolichol.</text>
</comment>
<dbReference type="InParanoid" id="A0A7R8UQ87"/>
<dbReference type="OrthoDB" id="19039at2759"/>
<keyword evidence="6 12" id="KW-0812">Transmembrane</keyword>
<feature type="transmembrane region" description="Helical" evidence="12">
    <location>
        <begin position="56"/>
        <end position="74"/>
    </location>
</feature>
<dbReference type="Proteomes" id="UP000594454">
    <property type="component" value="Chromosome 3"/>
</dbReference>
<feature type="transmembrane region" description="Helical" evidence="12">
    <location>
        <begin position="301"/>
        <end position="321"/>
    </location>
</feature>
<feature type="transmembrane region" description="Helical" evidence="12">
    <location>
        <begin position="138"/>
        <end position="154"/>
    </location>
</feature>
<keyword evidence="14" id="KW-0732">Signal</keyword>
<evidence type="ECO:0000256" key="5">
    <source>
        <dbReference type="ARBA" id="ARBA00022679"/>
    </source>
</evidence>
<comment type="subcellular location">
    <subcellularLocation>
        <location evidence="1 12">Endoplasmic reticulum membrane</location>
        <topology evidence="1 12">Multi-pass membrane protein</topology>
    </subcellularLocation>
</comment>
<evidence type="ECO:0000256" key="13">
    <source>
        <dbReference type="SAM" id="MobiDB-lite"/>
    </source>
</evidence>
<dbReference type="AlphaFoldDB" id="A0A7R8UQ87"/>
<dbReference type="GO" id="GO:0006487">
    <property type="term" value="P:protein N-linked glycosylation"/>
    <property type="evidence" value="ECO:0007669"/>
    <property type="project" value="TreeGrafter"/>
</dbReference>
<evidence type="ECO:0000313" key="15">
    <source>
        <dbReference type="EMBL" id="CAD7084969.1"/>
    </source>
</evidence>
<dbReference type="UniPathway" id="UPA00378"/>
<evidence type="ECO:0000256" key="1">
    <source>
        <dbReference type="ARBA" id="ARBA00004477"/>
    </source>
</evidence>
<feature type="compositionally biased region" description="Acidic residues" evidence="13">
    <location>
        <begin position="630"/>
        <end position="648"/>
    </location>
</feature>
<evidence type="ECO:0000256" key="14">
    <source>
        <dbReference type="SAM" id="SignalP"/>
    </source>
</evidence>
<evidence type="ECO:0000256" key="8">
    <source>
        <dbReference type="ARBA" id="ARBA00022989"/>
    </source>
</evidence>
<feature type="transmembrane region" description="Helical" evidence="12">
    <location>
        <begin position="197"/>
        <end position="220"/>
    </location>
</feature>
<comment type="catalytic activity">
    <reaction evidence="11">
        <text>an alpha-D-Man-(1-&gt;2)-alpha-D-Man-(1-&gt;2)-alpha-D-Man-(1-&gt;3)-[alpha-D-Man-(1-&gt;2)-alpha-D-Man-(1-&gt;3)-alpha-D-Man-(1-&gt;6)]-beta-D-Man-(1-&gt;4)-beta-D-GlcNAc-(1-&gt;4)-alpha-D-GlcNAc-diphospho-di-trans,poly-cis-dolichol + a di-trans,poly-cis-dolichyl beta-D-mannosyl phosphate = an alpha-D-Man-(1-&gt;2)-alpha-D-Man-(1-&gt;2)-alpha-D-Man-(1-&gt;3)-[alpha-D-Man-(1-&gt;2)-alpha-D-Man-(1-&gt;3)-[alpha-D-Man-(1-&gt;6)]-alpha-D-Man-(1-&gt;6)]-beta-D-Man-(1-&gt;4)-beta-D-GlcNAc-(1-&gt;4)-alpha-D-GlcNAc-diphospho-di-trans,poly-cis-dolichol + a di-trans,poly-cis-dolichyl phosphate + H(+)</text>
        <dbReference type="Rhea" id="RHEA:29535"/>
        <dbReference type="Rhea" id="RHEA-COMP:19498"/>
        <dbReference type="Rhea" id="RHEA-COMP:19501"/>
        <dbReference type="Rhea" id="RHEA-COMP:19518"/>
        <dbReference type="Rhea" id="RHEA-COMP:19519"/>
        <dbReference type="ChEBI" id="CHEBI:15378"/>
        <dbReference type="ChEBI" id="CHEBI:57683"/>
        <dbReference type="ChEBI" id="CHEBI:58211"/>
        <dbReference type="ChEBI" id="CHEBI:132517"/>
        <dbReference type="ChEBI" id="CHEBI:132519"/>
        <dbReference type="EC" id="2.4.1.260"/>
    </reaction>
    <physiologicalReaction direction="left-to-right" evidence="11">
        <dbReference type="Rhea" id="RHEA:29536"/>
    </physiologicalReaction>
</comment>
<keyword evidence="16" id="KW-1185">Reference proteome</keyword>
<keyword evidence="9 12" id="KW-0472">Membrane</keyword>
<feature type="transmembrane region" description="Helical" evidence="12">
    <location>
        <begin position="160"/>
        <end position="185"/>
    </location>
</feature>
<feature type="transmembrane region" description="Helical" evidence="12">
    <location>
        <begin position="248"/>
        <end position="272"/>
    </location>
</feature>
<feature type="compositionally biased region" description="Basic and acidic residues" evidence="13">
    <location>
        <begin position="592"/>
        <end position="604"/>
    </location>
</feature>
<organism evidence="15 16">
    <name type="scientific">Hermetia illucens</name>
    <name type="common">Black soldier fly</name>
    <dbReference type="NCBI Taxonomy" id="343691"/>
    <lineage>
        <taxon>Eukaryota</taxon>
        <taxon>Metazoa</taxon>
        <taxon>Ecdysozoa</taxon>
        <taxon>Arthropoda</taxon>
        <taxon>Hexapoda</taxon>
        <taxon>Insecta</taxon>
        <taxon>Pterygota</taxon>
        <taxon>Neoptera</taxon>
        <taxon>Endopterygota</taxon>
        <taxon>Diptera</taxon>
        <taxon>Brachycera</taxon>
        <taxon>Stratiomyomorpha</taxon>
        <taxon>Stratiomyidae</taxon>
        <taxon>Hermetiinae</taxon>
        <taxon>Hermetia</taxon>
    </lineage>
</organism>
<feature type="transmembrane region" description="Helical" evidence="12">
    <location>
        <begin position="279"/>
        <end position="295"/>
    </location>
</feature>
<feature type="transmembrane region" description="Helical" evidence="12">
    <location>
        <begin position="81"/>
        <end position="99"/>
    </location>
</feature>
<feature type="compositionally biased region" description="Basic and acidic residues" evidence="13">
    <location>
        <begin position="649"/>
        <end position="658"/>
    </location>
</feature>
<evidence type="ECO:0000256" key="4">
    <source>
        <dbReference type="ARBA" id="ARBA00022676"/>
    </source>
</evidence>
<feature type="compositionally biased region" description="Basic and acidic residues" evidence="13">
    <location>
        <begin position="529"/>
        <end position="544"/>
    </location>
</feature>
<name>A0A7R8UQ87_HERIL</name>
<keyword evidence="8 12" id="KW-1133">Transmembrane helix</keyword>
<dbReference type="PANTHER" id="PTHR22760">
    <property type="entry name" value="GLYCOSYLTRANSFERASE"/>
    <property type="match status" value="1"/>
</dbReference>